<accession>A0A812S9N5</accession>
<dbReference type="EMBL" id="CAJNJA010020917">
    <property type="protein sequence ID" value="CAE7466872.1"/>
    <property type="molecule type" value="Genomic_DNA"/>
</dbReference>
<feature type="non-terminal residue" evidence="1">
    <location>
        <position position="1"/>
    </location>
</feature>
<gene>
    <name evidence="1" type="ORF">SNEC2469_LOCUS13111</name>
</gene>
<sequence>VAAGKNFSHGSTTEEIQEYHPDGHLWLAGKHGEWHNLRPRARFLEYMRGPGYEPTFCNESKAPMPRCLTSEAQRKQKDYSLIRLFSIPEEEKGPKFTNQDGETVFVYEALEEILQILAGSAQEDPDLKYQINGSSLMELRNSFVKIQKAMMQDIKDGNASSRMRGTVMDLEDGKNMVGLLQNQVTSTSKELMAYIDAVVQNRFKHARYLEETKTRNNTILETRKNYEEILQEQVDTMKRVVRAAQNCDCPSLITLAAGQRSEKIAFLRIRRIKQRNRKQKPTPGQKAIDMMGMEEAEVKVQELRESFVPSQSFTLGQLESKGVLVRIHDGIASKTRKHICFNFRAANEGFDVQIFVPKAKLKEAEDRILKEP</sequence>
<protein>
    <submittedName>
        <fullName evidence="1">Uncharacterized protein</fullName>
    </submittedName>
</protein>
<proteinExistence type="predicted"/>
<feature type="non-terminal residue" evidence="1">
    <location>
        <position position="372"/>
    </location>
</feature>
<name>A0A812S9N5_9DINO</name>
<dbReference type="AlphaFoldDB" id="A0A812S9N5"/>
<reference evidence="1" key="1">
    <citation type="submission" date="2021-02" db="EMBL/GenBank/DDBJ databases">
        <authorList>
            <person name="Dougan E. K."/>
            <person name="Rhodes N."/>
            <person name="Thang M."/>
            <person name="Chan C."/>
        </authorList>
    </citation>
    <scope>NUCLEOTIDE SEQUENCE</scope>
</reference>
<organism evidence="1 2">
    <name type="scientific">Symbiodinium necroappetens</name>
    <dbReference type="NCBI Taxonomy" id="1628268"/>
    <lineage>
        <taxon>Eukaryota</taxon>
        <taxon>Sar</taxon>
        <taxon>Alveolata</taxon>
        <taxon>Dinophyceae</taxon>
        <taxon>Suessiales</taxon>
        <taxon>Symbiodiniaceae</taxon>
        <taxon>Symbiodinium</taxon>
    </lineage>
</organism>
<evidence type="ECO:0000313" key="1">
    <source>
        <dbReference type="EMBL" id="CAE7466872.1"/>
    </source>
</evidence>
<comment type="caution">
    <text evidence="1">The sequence shown here is derived from an EMBL/GenBank/DDBJ whole genome shotgun (WGS) entry which is preliminary data.</text>
</comment>
<dbReference type="Proteomes" id="UP000601435">
    <property type="component" value="Unassembled WGS sequence"/>
</dbReference>
<dbReference type="OrthoDB" id="10639280at2759"/>
<evidence type="ECO:0000313" key="2">
    <source>
        <dbReference type="Proteomes" id="UP000601435"/>
    </source>
</evidence>
<keyword evidence="2" id="KW-1185">Reference proteome</keyword>